<evidence type="ECO:0000313" key="1">
    <source>
        <dbReference type="EMBL" id="KIR46667.1"/>
    </source>
</evidence>
<name>A0A0D0TJQ8_CRYGA</name>
<proteinExistence type="predicted"/>
<dbReference type="AlphaFoldDB" id="A0A0D0TJQ8"/>
<sequence length="65" mass="7245">MKRDRERIRPKLTDTRDTITTHCNIAAMGQVAVTGTRTQGTRRRTCSSSDQGSLCVSCWNAREGC</sequence>
<dbReference type="EMBL" id="KN847983">
    <property type="protein sequence ID" value="KIR46667.1"/>
    <property type="molecule type" value="Genomic_DNA"/>
</dbReference>
<protein>
    <submittedName>
        <fullName evidence="1">Unplaced genomic scaffold supercont1.11, whole genome shotgun sequence</fullName>
    </submittedName>
</protein>
<dbReference type="HOGENOM" id="CLU_2849631_0_0_1"/>
<dbReference type="OrthoDB" id="10563861at2759"/>
<gene>
    <name evidence="1" type="ORF">I312_04156</name>
</gene>
<organism evidence="1">
    <name type="scientific">Cryptococcus bacillisporus CA1280</name>
    <dbReference type="NCBI Taxonomy" id="1296109"/>
    <lineage>
        <taxon>Eukaryota</taxon>
        <taxon>Fungi</taxon>
        <taxon>Dikarya</taxon>
        <taxon>Basidiomycota</taxon>
        <taxon>Agaricomycotina</taxon>
        <taxon>Tremellomycetes</taxon>
        <taxon>Tremellales</taxon>
        <taxon>Cryptococcaceae</taxon>
        <taxon>Cryptococcus</taxon>
        <taxon>Cryptococcus gattii species complex</taxon>
    </lineage>
</organism>
<reference evidence="1" key="1">
    <citation type="submission" date="2015-01" db="EMBL/GenBank/DDBJ databases">
        <title>The Genome Sequence of Cryptococcus gattii CA1280.</title>
        <authorList>
            <consortium name="The Broad Institute Genomics Platform"/>
            <person name="Cuomo C."/>
            <person name="Litvintseva A."/>
            <person name="Chen Y."/>
            <person name="Heitman J."/>
            <person name="Sun S."/>
            <person name="Springer D."/>
            <person name="Dromer F."/>
            <person name="Young S."/>
            <person name="Zeng Q."/>
            <person name="Gargeya S."/>
            <person name="Abouelleil A."/>
            <person name="Alvarado L."/>
            <person name="Chapman S.B."/>
            <person name="Gainer-Dewar J."/>
            <person name="Goldberg J."/>
            <person name="Griggs A."/>
            <person name="Gujja S."/>
            <person name="Hansen M."/>
            <person name="Howarth C."/>
            <person name="Imamovic A."/>
            <person name="Larimer J."/>
            <person name="Murphy C."/>
            <person name="Naylor J."/>
            <person name="Pearson M."/>
            <person name="Priest M."/>
            <person name="Roberts A."/>
            <person name="Saif S."/>
            <person name="Shea T."/>
            <person name="Sykes S."/>
            <person name="Wortman J."/>
            <person name="Nusbaum C."/>
            <person name="Birren B."/>
        </authorList>
    </citation>
    <scope>NUCLEOTIDE SEQUENCE [LARGE SCALE GENOMIC DNA]</scope>
    <source>
        <strain evidence="1">CA1280</strain>
    </source>
</reference>
<accession>A0A0D0TJQ8</accession>